<dbReference type="RefSeq" id="WP_307905540.1">
    <property type="nucleotide sequence ID" value="NZ_AP027060.1"/>
</dbReference>
<sequence length="83" mass="10215">MIEIEVEKIRNKKDFIEFVRQLRMDFKENKEEWENDTLENYLEAFQAAIEAMDNYYINNKLEIPKNVPWNIFAEILETAKYYE</sequence>
<keyword evidence="2" id="KW-0614">Plasmid</keyword>
<keyword evidence="3" id="KW-1185">Reference proteome</keyword>
<protein>
    <recommendedName>
        <fullName evidence="1">DUF7660 domain-containing protein</fullName>
    </recommendedName>
</protein>
<feature type="domain" description="DUF7660" evidence="1">
    <location>
        <begin position="11"/>
        <end position="83"/>
    </location>
</feature>
<dbReference type="KEGG" id="haby:HLVA_22430"/>
<dbReference type="InterPro" id="IPR056077">
    <property type="entry name" value="DUF7660"/>
</dbReference>
<organism evidence="2 3">
    <name type="scientific">Haliovirga abyssi</name>
    <dbReference type="NCBI Taxonomy" id="2996794"/>
    <lineage>
        <taxon>Bacteria</taxon>
        <taxon>Fusobacteriati</taxon>
        <taxon>Fusobacteriota</taxon>
        <taxon>Fusobacteriia</taxon>
        <taxon>Fusobacteriales</taxon>
        <taxon>Haliovirgaceae</taxon>
        <taxon>Haliovirga</taxon>
    </lineage>
</organism>
<dbReference type="AlphaFoldDB" id="A0AAU9DLC9"/>
<geneLocation type="plasmid" evidence="2 3">
    <name>pHIC</name>
</geneLocation>
<reference evidence="2 3" key="1">
    <citation type="submission" date="2022-11" db="EMBL/GenBank/DDBJ databases">
        <title>Haliovirga abyssi gen. nov., sp. nov., a mesophilic fermentative bacterium isolated from the Iheya North hydrothermal field and the proposal of Haliovirgaceae fam. nov.</title>
        <authorList>
            <person name="Miyazaki U."/>
            <person name="Tame A."/>
            <person name="Miyazaki J."/>
            <person name="Takai K."/>
            <person name="Sawayama S."/>
            <person name="Kitajima M."/>
            <person name="Okamoto A."/>
            <person name="Nakagawa S."/>
        </authorList>
    </citation>
    <scope>NUCLEOTIDE SEQUENCE [LARGE SCALE GENOMIC DNA]</scope>
    <source>
        <strain evidence="2 3">IC12</strain>
        <plasmid evidence="2 3">pHIC</plasmid>
    </source>
</reference>
<evidence type="ECO:0000313" key="3">
    <source>
        <dbReference type="Proteomes" id="UP001321582"/>
    </source>
</evidence>
<dbReference type="Pfam" id="PF24693">
    <property type="entry name" value="DUF7660"/>
    <property type="match status" value="1"/>
</dbReference>
<dbReference type="Proteomes" id="UP001321582">
    <property type="component" value="Plasmid pHIC"/>
</dbReference>
<evidence type="ECO:0000313" key="2">
    <source>
        <dbReference type="EMBL" id="BDU51674.1"/>
    </source>
</evidence>
<name>A0AAU9DLC9_9FUSO</name>
<gene>
    <name evidence="2" type="ORF">HLVA_22430</name>
</gene>
<accession>A0AAU9DLC9</accession>
<evidence type="ECO:0000259" key="1">
    <source>
        <dbReference type="Pfam" id="PF24693"/>
    </source>
</evidence>
<proteinExistence type="predicted"/>
<dbReference type="EMBL" id="AP027060">
    <property type="protein sequence ID" value="BDU51674.1"/>
    <property type="molecule type" value="Genomic_DNA"/>
</dbReference>